<dbReference type="EMBL" id="CP011770">
    <property type="protein sequence ID" value="AKM10233.1"/>
    <property type="molecule type" value="Genomic_DNA"/>
</dbReference>
<feature type="compositionally biased region" description="Basic and acidic residues" evidence="1">
    <location>
        <begin position="86"/>
        <end position="106"/>
    </location>
</feature>
<evidence type="ECO:0000313" key="3">
    <source>
        <dbReference type="EMBL" id="AKM10233.1"/>
    </source>
</evidence>
<organism evidence="3 4">
    <name type="scientific">Croceicoccus naphthovorans</name>
    <dbReference type="NCBI Taxonomy" id="1348774"/>
    <lineage>
        <taxon>Bacteria</taxon>
        <taxon>Pseudomonadati</taxon>
        <taxon>Pseudomonadota</taxon>
        <taxon>Alphaproteobacteria</taxon>
        <taxon>Sphingomonadales</taxon>
        <taxon>Erythrobacteraceae</taxon>
        <taxon>Croceicoccus</taxon>
    </lineage>
</organism>
<dbReference type="STRING" id="1348774.AB433_10070"/>
<keyword evidence="2" id="KW-0732">Signal</keyword>
<name>A0A0G3XIR0_9SPHN</name>
<gene>
    <name evidence="3" type="ORF">AB433_10070</name>
</gene>
<feature type="region of interest" description="Disordered" evidence="1">
    <location>
        <begin position="32"/>
        <end position="205"/>
    </location>
</feature>
<dbReference type="Gene3D" id="3.10.450.160">
    <property type="entry name" value="inner membrane protein cigr"/>
    <property type="match status" value="1"/>
</dbReference>
<feature type="compositionally biased region" description="Basic and acidic residues" evidence="1">
    <location>
        <begin position="62"/>
        <end position="75"/>
    </location>
</feature>
<accession>A0A0G3XIR0</accession>
<evidence type="ECO:0000256" key="1">
    <source>
        <dbReference type="SAM" id="MobiDB-lite"/>
    </source>
</evidence>
<dbReference type="Proteomes" id="UP000035287">
    <property type="component" value="Chromosome"/>
</dbReference>
<evidence type="ECO:0000256" key="2">
    <source>
        <dbReference type="SAM" id="SignalP"/>
    </source>
</evidence>
<evidence type="ECO:0000313" key="4">
    <source>
        <dbReference type="Proteomes" id="UP000035287"/>
    </source>
</evidence>
<protein>
    <submittedName>
        <fullName evidence="3">Uncharacterized protein</fullName>
    </submittedName>
</protein>
<dbReference type="Pfam" id="PF11776">
    <property type="entry name" value="RcnB"/>
    <property type="match status" value="1"/>
</dbReference>
<feature type="compositionally biased region" description="Basic and acidic residues" evidence="1">
    <location>
        <begin position="131"/>
        <end position="205"/>
    </location>
</feature>
<dbReference type="AlphaFoldDB" id="A0A0G3XIR0"/>
<reference evidence="3 4" key="1">
    <citation type="submission" date="2015-06" db="EMBL/GenBank/DDBJ databases">
        <authorList>
            <person name="Zeng Y."/>
            <person name="Huang Y."/>
        </authorList>
    </citation>
    <scope>NUCLEOTIDE SEQUENCE [LARGE SCALE GENOMIC DNA]</scope>
    <source>
        <strain evidence="3 4">PQ-2</strain>
    </source>
</reference>
<proteinExistence type="predicted"/>
<keyword evidence="4" id="KW-1185">Reference proteome</keyword>
<feature type="chain" id="PRO_5043881717" evidence="2">
    <location>
        <begin position="29"/>
        <end position="310"/>
    </location>
</feature>
<dbReference type="RefSeq" id="WP_047820906.1">
    <property type="nucleotide sequence ID" value="NZ_JACIEL010000010.1"/>
</dbReference>
<dbReference type="PATRIC" id="fig|1348774.3.peg.2108"/>
<dbReference type="KEGG" id="cna:AB433_10070"/>
<sequence length="310" mass="37213">MFRITNLKAATGALLATSMLAGAPVAQAADIAPQSSVRADGTAQLADRGDRENRGNRGTRSQRSESRSDRGDRIRPTRSANNDSQRSSRSDERSGRDWNRSDRRSETAQARNYGQRGDAQRNAQRQPSVRETWERGTREIERNRTYSSNDRNRTYSGRDRNDGPRDWSRDRDGWRDRDGNRTSYRGDRDRDRDYRGRDGYRDRDRDGHRWDRRWRDNHRYDWHRYRASNRNLYRVGRYYSPYRSYNYRRLSIGFTLGSLFYSSRYWISDPWRYRLPEVYGPYRWVRYYDDVLLVDMYSGEVVDVIYDFFW</sequence>
<feature type="signal peptide" evidence="2">
    <location>
        <begin position="1"/>
        <end position="28"/>
    </location>
</feature>
<dbReference type="InterPro" id="IPR024572">
    <property type="entry name" value="RcnB"/>
</dbReference>